<dbReference type="InterPro" id="IPR036513">
    <property type="entry name" value="STAS_dom_sf"/>
</dbReference>
<dbReference type="CDD" id="cd07041">
    <property type="entry name" value="STAS_RsbR_RsbS_like"/>
    <property type="match status" value="1"/>
</dbReference>
<dbReference type="Gene3D" id="3.30.750.24">
    <property type="entry name" value="STAS domain"/>
    <property type="match status" value="1"/>
</dbReference>
<dbReference type="InterPro" id="IPR035965">
    <property type="entry name" value="PAS-like_dom_sf"/>
</dbReference>
<dbReference type="PANTHER" id="PTHR33745:SF3">
    <property type="entry name" value="RSBT CO-ANTAGONIST PROTEIN RSBRC"/>
    <property type="match status" value="1"/>
</dbReference>
<proteinExistence type="predicted"/>
<accession>A0ABT5CF76</accession>
<evidence type="ECO:0000313" key="3">
    <source>
        <dbReference type="EMBL" id="MDC0685055.1"/>
    </source>
</evidence>
<evidence type="ECO:0000259" key="2">
    <source>
        <dbReference type="PROSITE" id="PS50801"/>
    </source>
</evidence>
<dbReference type="PANTHER" id="PTHR33745">
    <property type="entry name" value="RSBT ANTAGONIST PROTEIN RSBS-RELATED"/>
    <property type="match status" value="1"/>
</dbReference>
<comment type="caution">
    <text evidence="3">The sequence shown here is derived from an EMBL/GenBank/DDBJ whole genome shotgun (WGS) entry which is preliminary data.</text>
</comment>
<keyword evidence="4" id="KW-1185">Reference proteome</keyword>
<dbReference type="InterPro" id="IPR002645">
    <property type="entry name" value="STAS_dom"/>
</dbReference>
<dbReference type="Gene3D" id="3.30.450.20">
    <property type="entry name" value="PAS domain"/>
    <property type="match status" value="1"/>
</dbReference>
<dbReference type="SUPFAM" id="SSF52091">
    <property type="entry name" value="SpoIIaa-like"/>
    <property type="match status" value="1"/>
</dbReference>
<gene>
    <name evidence="3" type="ORF">POL72_45495</name>
</gene>
<dbReference type="RefSeq" id="WP_272103171.1">
    <property type="nucleotide sequence ID" value="NZ_JAQNDK010000006.1"/>
</dbReference>
<protein>
    <submittedName>
        <fullName evidence="3">STAS domain-containing protein</fullName>
    </submittedName>
</protein>
<reference evidence="3 4" key="1">
    <citation type="submission" date="2023-01" db="EMBL/GenBank/DDBJ databases">
        <title>Minimal conservation of predation-associated metabolite biosynthetic gene clusters underscores biosynthetic potential of Myxococcota including descriptions for ten novel species: Archangium lansinium sp. nov., Myxococcus landrumus sp. nov., Nannocystis bai.</title>
        <authorList>
            <person name="Ahearne A."/>
            <person name="Stevens C."/>
            <person name="Dowd S."/>
        </authorList>
    </citation>
    <scope>NUCLEOTIDE SEQUENCE [LARGE SCALE GENOMIC DNA]</scope>
    <source>
        <strain evidence="3 4">WIWO2</strain>
    </source>
</reference>
<sequence>MKGDAESGAAGAETREELEAKLREAQLLLRAILDHVPITVCRYDRAGVFTFHDGKGLEAVGVKPGQLLGANVLELFANEPETLETNRQALAGKGAYNVYDAYGASWESWHVPVRDGNGEPDGMITLSLDGSAAKRREQELRAKIELIETQQEVIRDLSTPIIEVWDKVLTLPMVGVVDSLRISEAMDNLLSAIVNKDARYAILDLTGVDAVDTQTAGYLIEMIKAIRLLGAEGIITGIRANVAQTMIALGLDLSGVTTVGNLRAGLKLCMRRMAAAGEGVERAAAGSAPAK</sequence>
<evidence type="ECO:0000313" key="4">
    <source>
        <dbReference type="Proteomes" id="UP001217485"/>
    </source>
</evidence>
<dbReference type="InterPro" id="IPR051932">
    <property type="entry name" value="Bact_StressResp_Reg"/>
</dbReference>
<feature type="domain" description="STAS" evidence="2">
    <location>
        <begin position="158"/>
        <end position="269"/>
    </location>
</feature>
<dbReference type="Pfam" id="PF01740">
    <property type="entry name" value="STAS"/>
    <property type="match status" value="1"/>
</dbReference>
<name>A0ABT5CF76_9BACT</name>
<organism evidence="3 4">
    <name type="scientific">Sorangium atrum</name>
    <dbReference type="NCBI Taxonomy" id="2995308"/>
    <lineage>
        <taxon>Bacteria</taxon>
        <taxon>Pseudomonadati</taxon>
        <taxon>Myxococcota</taxon>
        <taxon>Polyangia</taxon>
        <taxon>Polyangiales</taxon>
        <taxon>Polyangiaceae</taxon>
        <taxon>Sorangium</taxon>
    </lineage>
</organism>
<dbReference type="EMBL" id="JAQNDK010000006">
    <property type="protein sequence ID" value="MDC0685055.1"/>
    <property type="molecule type" value="Genomic_DNA"/>
</dbReference>
<evidence type="ECO:0000256" key="1">
    <source>
        <dbReference type="ARBA" id="ARBA00022553"/>
    </source>
</evidence>
<keyword evidence="1" id="KW-0597">Phosphoprotein</keyword>
<dbReference type="PROSITE" id="PS50801">
    <property type="entry name" value="STAS"/>
    <property type="match status" value="1"/>
</dbReference>
<dbReference type="SUPFAM" id="SSF55785">
    <property type="entry name" value="PYP-like sensor domain (PAS domain)"/>
    <property type="match status" value="1"/>
</dbReference>
<dbReference type="Proteomes" id="UP001217485">
    <property type="component" value="Unassembled WGS sequence"/>
</dbReference>